<keyword evidence="2" id="KW-0813">Transport</keyword>
<keyword evidence="3" id="KW-1003">Cell membrane</keyword>
<dbReference type="Pfam" id="PF00005">
    <property type="entry name" value="ABC_tran"/>
    <property type="match status" value="1"/>
</dbReference>
<dbReference type="CDD" id="cd03214">
    <property type="entry name" value="ABC_Iron-Siderophores_B12_Hemin"/>
    <property type="match status" value="1"/>
</dbReference>
<evidence type="ECO:0000313" key="12">
    <source>
        <dbReference type="Proteomes" id="UP001569175"/>
    </source>
</evidence>
<evidence type="ECO:0000256" key="8">
    <source>
        <dbReference type="ARBA" id="ARBA00023065"/>
    </source>
</evidence>
<evidence type="ECO:0000256" key="1">
    <source>
        <dbReference type="ARBA" id="ARBA00004202"/>
    </source>
</evidence>
<evidence type="ECO:0000256" key="3">
    <source>
        <dbReference type="ARBA" id="ARBA00022475"/>
    </source>
</evidence>
<dbReference type="EMBL" id="JBGOOL010000123">
    <property type="protein sequence ID" value="MEZ8056022.1"/>
    <property type="molecule type" value="Genomic_DNA"/>
</dbReference>
<keyword evidence="12" id="KW-1185">Reference proteome</keyword>
<dbReference type="InterPro" id="IPR027417">
    <property type="entry name" value="P-loop_NTPase"/>
</dbReference>
<keyword evidence="4" id="KW-0410">Iron transport</keyword>
<evidence type="ECO:0000313" key="11">
    <source>
        <dbReference type="EMBL" id="MEZ8056022.1"/>
    </source>
</evidence>
<dbReference type="InterPro" id="IPR051535">
    <property type="entry name" value="Siderophore_ABC-ATPase"/>
</dbReference>
<dbReference type="Gene3D" id="3.40.50.300">
    <property type="entry name" value="P-loop containing nucleotide triphosphate hydrolases"/>
    <property type="match status" value="1"/>
</dbReference>
<evidence type="ECO:0000256" key="6">
    <source>
        <dbReference type="ARBA" id="ARBA00022840"/>
    </source>
</evidence>
<keyword evidence="6 11" id="KW-0067">ATP-binding</keyword>
<keyword evidence="8" id="KW-0406">Ion transport</keyword>
<proteinExistence type="predicted"/>
<dbReference type="InterPro" id="IPR017871">
    <property type="entry name" value="ABC_transporter-like_CS"/>
</dbReference>
<evidence type="ECO:0000256" key="7">
    <source>
        <dbReference type="ARBA" id="ARBA00023004"/>
    </source>
</evidence>
<dbReference type="SUPFAM" id="SSF52540">
    <property type="entry name" value="P-loop containing nucleoside triphosphate hydrolases"/>
    <property type="match status" value="1"/>
</dbReference>
<dbReference type="PROSITE" id="PS00211">
    <property type="entry name" value="ABC_TRANSPORTER_1"/>
    <property type="match status" value="1"/>
</dbReference>
<dbReference type="InterPro" id="IPR003593">
    <property type="entry name" value="AAA+_ATPase"/>
</dbReference>
<keyword evidence="5" id="KW-0547">Nucleotide-binding</keyword>
<accession>A0ABV4KUM3</accession>
<feature type="domain" description="ABC transporter" evidence="10">
    <location>
        <begin position="15"/>
        <end position="251"/>
    </location>
</feature>
<evidence type="ECO:0000256" key="4">
    <source>
        <dbReference type="ARBA" id="ARBA00022496"/>
    </source>
</evidence>
<comment type="caution">
    <text evidence="11">The sequence shown here is derived from an EMBL/GenBank/DDBJ whole genome shotgun (WGS) entry which is preliminary data.</text>
</comment>
<evidence type="ECO:0000256" key="2">
    <source>
        <dbReference type="ARBA" id="ARBA00022448"/>
    </source>
</evidence>
<dbReference type="Proteomes" id="UP001569175">
    <property type="component" value="Unassembled WGS sequence"/>
</dbReference>
<name>A0ABV4KUM3_9VIBR</name>
<dbReference type="InterPro" id="IPR003439">
    <property type="entry name" value="ABC_transporter-like_ATP-bd"/>
</dbReference>
<comment type="subcellular location">
    <subcellularLocation>
        <location evidence="1">Cell membrane</location>
        <topology evidence="1">Peripheral membrane protein</topology>
    </subcellularLocation>
</comment>
<evidence type="ECO:0000256" key="9">
    <source>
        <dbReference type="ARBA" id="ARBA00023136"/>
    </source>
</evidence>
<dbReference type="RefSeq" id="WP_371708607.1">
    <property type="nucleotide sequence ID" value="NZ_JBFSTR010000069.1"/>
</dbReference>
<keyword evidence="7" id="KW-0408">Iron</keyword>
<protein>
    <submittedName>
        <fullName evidence="11">ABC transporter ATP-binding protein</fullName>
    </submittedName>
</protein>
<dbReference type="GO" id="GO:0005524">
    <property type="term" value="F:ATP binding"/>
    <property type="evidence" value="ECO:0007669"/>
    <property type="project" value="UniProtKB-KW"/>
</dbReference>
<evidence type="ECO:0000256" key="5">
    <source>
        <dbReference type="ARBA" id="ARBA00022741"/>
    </source>
</evidence>
<keyword evidence="9" id="KW-0472">Membrane</keyword>
<sequence length="273" mass="30050">MSLSTPVKSKITSRLNGSNLKLAYENRVICENLELHIPEGKFTVIVGPNGCGKSTLLRSLCRLLKPSKGQICLDGQNIQKVPAKELARELGLLPQSSQAPEGIRVVDLVARGRYPHQKLFKQWSLDDQEAVFQALEDTGVTDLAERQVDELSGGQKQRVWIAMVLAQKTPIVLLDEPTTYLDVAHQIDLLELFRSLNREKKHTIVAVLHDLNQACRYADHLIAFAGGEIVAQGEPKSLIDAKLVKQVFGLDSVIIDDPVSHTPLIVPLGGFVA</sequence>
<dbReference type="PANTHER" id="PTHR42771:SF12">
    <property type="entry name" value="FE(3+) DICITRATE TRANSPORT ATP-BINDING PROTEIN FECE-RELATED"/>
    <property type="match status" value="1"/>
</dbReference>
<organism evidence="11 12">
    <name type="scientific">Vibrio atlanticus</name>
    <dbReference type="NCBI Taxonomy" id="693153"/>
    <lineage>
        <taxon>Bacteria</taxon>
        <taxon>Pseudomonadati</taxon>
        <taxon>Pseudomonadota</taxon>
        <taxon>Gammaproteobacteria</taxon>
        <taxon>Vibrionales</taxon>
        <taxon>Vibrionaceae</taxon>
        <taxon>Vibrio</taxon>
    </lineage>
</organism>
<dbReference type="PANTHER" id="PTHR42771">
    <property type="entry name" value="IRON(3+)-HYDROXAMATE IMPORT ATP-BINDING PROTEIN FHUC"/>
    <property type="match status" value="1"/>
</dbReference>
<reference evidence="11 12" key="1">
    <citation type="submission" date="2024-06" db="EMBL/GenBank/DDBJ databases">
        <authorList>
            <person name="Steensen K."/>
            <person name="Seneca J."/>
            <person name="Bartlau N."/>
            <person name="Yu A.X."/>
            <person name="Polz M.F."/>
        </authorList>
    </citation>
    <scope>NUCLEOTIDE SEQUENCE [LARGE SCALE GENOMIC DNA]</scope>
    <source>
        <strain evidence="11 12">1F9</strain>
    </source>
</reference>
<gene>
    <name evidence="11" type="ORF">ACED57_23280</name>
</gene>
<evidence type="ECO:0000259" key="10">
    <source>
        <dbReference type="PROSITE" id="PS50893"/>
    </source>
</evidence>
<dbReference type="SMART" id="SM00382">
    <property type="entry name" value="AAA"/>
    <property type="match status" value="1"/>
</dbReference>
<dbReference type="PROSITE" id="PS50893">
    <property type="entry name" value="ABC_TRANSPORTER_2"/>
    <property type="match status" value="1"/>
</dbReference>